<dbReference type="Gene3D" id="1.20.200.10">
    <property type="entry name" value="Fumarase/aspartase (Central domain)"/>
    <property type="match status" value="1"/>
</dbReference>
<evidence type="ECO:0000256" key="4">
    <source>
        <dbReference type="ARBA" id="ARBA00023239"/>
    </source>
</evidence>
<keyword evidence="3 8" id="KW-0369">Histidine metabolism</keyword>
<evidence type="ECO:0000313" key="10">
    <source>
        <dbReference type="EMBL" id="CDR33370.1"/>
    </source>
</evidence>
<dbReference type="CDD" id="cd00332">
    <property type="entry name" value="PAL-HAL"/>
    <property type="match status" value="1"/>
</dbReference>
<dbReference type="NCBIfam" id="TIGR01225">
    <property type="entry name" value="hutH"/>
    <property type="match status" value="1"/>
</dbReference>
<keyword evidence="4 7" id="KW-0456">Lyase</keyword>
<accession>A0A090D0K1</accession>
<evidence type="ECO:0000313" key="11">
    <source>
        <dbReference type="Proteomes" id="UP000031552"/>
    </source>
</evidence>
<dbReference type="Pfam" id="PF00221">
    <property type="entry name" value="Lyase_aromatic"/>
    <property type="match status" value="1"/>
</dbReference>
<dbReference type="FunFam" id="1.10.275.10:FF:000005">
    <property type="entry name" value="Histidine ammonia-lyase"/>
    <property type="match status" value="1"/>
</dbReference>
<evidence type="ECO:0000256" key="5">
    <source>
        <dbReference type="ARBA" id="ARBA00049269"/>
    </source>
</evidence>
<dbReference type="GO" id="GO:0019556">
    <property type="term" value="P:L-histidine catabolic process to glutamate and formamide"/>
    <property type="evidence" value="ECO:0007669"/>
    <property type="project" value="UniProtKB-UniPathway"/>
</dbReference>
<comment type="caution">
    <text evidence="10">The sequence shown here is derived from an EMBL/GenBank/DDBJ whole genome shotgun (WGS) entry which is preliminary data.</text>
</comment>
<reference evidence="10" key="2">
    <citation type="submission" date="2014-09" db="EMBL/GenBank/DDBJ databases">
        <title>Criblamydia sequanensis harbors a mega-plasmid encoding arsenite resistance.</title>
        <authorList>
            <person name="Bertelli C."/>
            <person name="Goesmann A."/>
            <person name="Greub G."/>
        </authorList>
    </citation>
    <scope>NUCLEOTIDE SEQUENCE [LARGE SCALE GENOMIC DNA]</scope>
    <source>
        <strain evidence="10">CRIB-18</strain>
    </source>
</reference>
<dbReference type="STRING" id="1437425.CSEC_0536"/>
<dbReference type="NCBIfam" id="NF006871">
    <property type="entry name" value="PRK09367.1"/>
    <property type="match status" value="1"/>
</dbReference>
<dbReference type="EMBL" id="CCEJ010000003">
    <property type="protein sequence ID" value="CDR33370.1"/>
    <property type="molecule type" value="Genomic_DNA"/>
</dbReference>
<evidence type="ECO:0000256" key="6">
    <source>
        <dbReference type="NCBIfam" id="TIGR01225"/>
    </source>
</evidence>
<keyword evidence="11" id="KW-1185">Reference proteome</keyword>
<dbReference type="Proteomes" id="UP000031552">
    <property type="component" value="Unassembled WGS sequence"/>
</dbReference>
<reference evidence="10" key="1">
    <citation type="submission" date="2013-12" db="EMBL/GenBank/DDBJ databases">
        <authorList>
            <person name="Linke B."/>
        </authorList>
    </citation>
    <scope>NUCLEOTIDE SEQUENCE [LARGE SCALE GENOMIC DNA]</scope>
    <source>
        <strain evidence="10">CRIB-18</strain>
    </source>
</reference>
<dbReference type="AlphaFoldDB" id="A0A090D0K1"/>
<dbReference type="SUPFAM" id="SSF48557">
    <property type="entry name" value="L-aspartase-like"/>
    <property type="match status" value="1"/>
</dbReference>
<dbReference type="GO" id="GO:0019557">
    <property type="term" value="P:L-histidine catabolic process to glutamate and formate"/>
    <property type="evidence" value="ECO:0007669"/>
    <property type="project" value="UniProtKB-UniPathway"/>
</dbReference>
<dbReference type="InterPro" id="IPR005921">
    <property type="entry name" value="HutH"/>
</dbReference>
<evidence type="ECO:0000256" key="7">
    <source>
        <dbReference type="RuleBase" id="RU003954"/>
    </source>
</evidence>
<evidence type="ECO:0000256" key="1">
    <source>
        <dbReference type="ARBA" id="ARBA00005113"/>
    </source>
</evidence>
<dbReference type="Gene3D" id="1.10.275.10">
    <property type="entry name" value="Fumarase/aspartase (N-terminal domain)"/>
    <property type="match status" value="1"/>
</dbReference>
<protein>
    <recommendedName>
        <fullName evidence="2 6">Histidine ammonia-lyase</fullName>
        <ecNumber evidence="2 6">4.3.1.3</ecNumber>
    </recommendedName>
</protein>
<organism evidence="10 11">
    <name type="scientific">Candidatus Criblamydia sequanensis CRIB-18</name>
    <dbReference type="NCBI Taxonomy" id="1437425"/>
    <lineage>
        <taxon>Bacteria</taxon>
        <taxon>Pseudomonadati</taxon>
        <taxon>Chlamydiota</taxon>
        <taxon>Chlamydiia</taxon>
        <taxon>Parachlamydiales</taxon>
        <taxon>Candidatus Criblamydiaceae</taxon>
        <taxon>Candidatus Criblamydia</taxon>
    </lineage>
</organism>
<dbReference type="GO" id="GO:0005737">
    <property type="term" value="C:cytoplasm"/>
    <property type="evidence" value="ECO:0007669"/>
    <property type="project" value="UniProtKB-SubCell"/>
</dbReference>
<dbReference type="InterPro" id="IPR001106">
    <property type="entry name" value="Aromatic_Lyase"/>
</dbReference>
<evidence type="ECO:0000256" key="2">
    <source>
        <dbReference type="ARBA" id="ARBA00012994"/>
    </source>
</evidence>
<dbReference type="eggNOG" id="COG2986">
    <property type="taxonomic scope" value="Bacteria"/>
</dbReference>
<evidence type="ECO:0000256" key="3">
    <source>
        <dbReference type="ARBA" id="ARBA00022808"/>
    </source>
</evidence>
<dbReference type="UniPathway" id="UPA00379">
    <property type="reaction ID" value="UER00549"/>
</dbReference>
<comment type="similarity">
    <text evidence="7">Belongs to the PAL/histidase family.</text>
</comment>
<evidence type="ECO:0000256" key="8">
    <source>
        <dbReference type="RuleBase" id="RU004479"/>
    </source>
</evidence>
<comment type="catalytic activity">
    <reaction evidence="5 8">
        <text>L-histidine = trans-urocanate + NH4(+)</text>
        <dbReference type="Rhea" id="RHEA:21232"/>
        <dbReference type="ChEBI" id="CHEBI:17771"/>
        <dbReference type="ChEBI" id="CHEBI:28938"/>
        <dbReference type="ChEBI" id="CHEBI:57595"/>
        <dbReference type="EC" id="4.3.1.3"/>
    </reaction>
</comment>
<comment type="pathway">
    <text evidence="1 8">Amino-acid degradation; L-histidine degradation into L-glutamate; N-formimidoyl-L-glutamate from L-histidine: step 1/3.</text>
</comment>
<dbReference type="PROSITE" id="PS00488">
    <property type="entry name" value="PAL_HISTIDASE"/>
    <property type="match status" value="1"/>
</dbReference>
<dbReference type="RefSeq" id="WP_041016873.1">
    <property type="nucleotide sequence ID" value="NZ_CCEJ010000003.1"/>
</dbReference>
<dbReference type="GO" id="GO:0004397">
    <property type="term" value="F:histidine ammonia-lyase activity"/>
    <property type="evidence" value="ECO:0007669"/>
    <property type="project" value="UniProtKB-UniRule"/>
</dbReference>
<dbReference type="InterPro" id="IPR008948">
    <property type="entry name" value="L-Aspartase-like"/>
</dbReference>
<evidence type="ECO:0000256" key="9">
    <source>
        <dbReference type="RuleBase" id="RU004480"/>
    </source>
</evidence>
<gene>
    <name evidence="10" type="primary">hutH</name>
    <name evidence="10" type="ORF">CSEC_0536</name>
</gene>
<dbReference type="InterPro" id="IPR024083">
    <property type="entry name" value="Fumarase/histidase_N"/>
</dbReference>
<proteinExistence type="inferred from homology"/>
<dbReference type="EC" id="4.3.1.3" evidence="2 6"/>
<comment type="subcellular location">
    <subcellularLocation>
        <location evidence="9">Cytoplasm</location>
    </subcellularLocation>
</comment>
<name>A0A090D0K1_9BACT</name>
<dbReference type="PANTHER" id="PTHR10362">
    <property type="entry name" value="HISTIDINE AMMONIA-LYASE"/>
    <property type="match status" value="1"/>
</dbReference>
<dbReference type="InterPro" id="IPR022313">
    <property type="entry name" value="Phe/His_NH3-lyase_AS"/>
</dbReference>
<sequence length="497" mass="53571">MGKENIELGKEPLTLEIAKKLASKTILSINKEALRRVSESRSLVEKKVAENKPVYGINTGFGVNASISIPGKELKKLQVNIIRSHATGFGNPLSAEESRLLLSLRLFTLLNGHTGVSSELCLALKDLYHSEIIPLIPEKGSVGASGDLAPLAHLGLSLIGEGSVFLDGKKIEAKAALKKKGLKPYVLKEKEGLGLINGTQAMLSVGSLALYEALELFFKANKVAALSFEALRGNVDELNPLIHKARKQIGQIESAKDILGQLQGSSLLSKKTKRRFLQDPYSLRCAPQVHGASFDFLNFCKTIVERELNASTDNPLVFSKEGLILSGGNFHGEPLAISFDTAAIAVSEFASISERRLELLLNPHFSGLTPFLAINPGLESGYMGFQYLSASLVNENKVLSSPASVDSIPGNGGIEDHVSMGMTSARKLKQIVYNVKVALVLEAISAAQAITLGKLSHKLGKGTKKTFDLIREEVTPLTGDRIISEDVQKGLIFINKL</sequence>